<dbReference type="CDD" id="cd16442">
    <property type="entry name" value="BPL"/>
    <property type="match status" value="1"/>
</dbReference>
<dbReference type="Proteomes" id="UP000199256">
    <property type="component" value="Unassembled WGS sequence"/>
</dbReference>
<dbReference type="EC" id="6.3.4.15" evidence="5"/>
<dbReference type="GO" id="GO:0004077">
    <property type="term" value="F:biotin--[biotin carboxyl-carrier protein] ligase activity"/>
    <property type="evidence" value="ECO:0007669"/>
    <property type="project" value="UniProtKB-EC"/>
</dbReference>
<dbReference type="GO" id="GO:0003677">
    <property type="term" value="F:DNA binding"/>
    <property type="evidence" value="ECO:0007669"/>
    <property type="project" value="InterPro"/>
</dbReference>
<reference evidence="9" key="1">
    <citation type="submission" date="2016-10" db="EMBL/GenBank/DDBJ databases">
        <authorList>
            <person name="Varghese N."/>
            <person name="Submissions S."/>
        </authorList>
    </citation>
    <scope>NUCLEOTIDE SEQUENCE [LARGE SCALE GENOMIC DNA]</scope>
    <source>
        <strain evidence="9">DSM 241</strain>
    </source>
</reference>
<evidence type="ECO:0000313" key="9">
    <source>
        <dbReference type="Proteomes" id="UP000199256"/>
    </source>
</evidence>
<gene>
    <name evidence="8" type="ORF">SAMN05444515_12233</name>
</gene>
<feature type="domain" description="BPL/LPL catalytic" evidence="7">
    <location>
        <begin position="86"/>
        <end position="266"/>
    </location>
</feature>
<dbReference type="PROSITE" id="PS51733">
    <property type="entry name" value="BPL_LPL_CATALYTIC"/>
    <property type="match status" value="1"/>
</dbReference>
<dbReference type="SUPFAM" id="SSF50037">
    <property type="entry name" value="C-terminal domain of transcriptional repressors"/>
    <property type="match status" value="1"/>
</dbReference>
<keyword evidence="2" id="KW-0547">Nucleotide-binding</keyword>
<evidence type="ECO:0000313" key="8">
    <source>
        <dbReference type="EMBL" id="SEL58583.1"/>
    </source>
</evidence>
<evidence type="ECO:0000256" key="5">
    <source>
        <dbReference type="ARBA" id="ARBA00024227"/>
    </source>
</evidence>
<evidence type="ECO:0000256" key="4">
    <source>
        <dbReference type="ARBA" id="ARBA00023267"/>
    </source>
</evidence>
<comment type="catalytic activity">
    <reaction evidence="6">
        <text>biotin + L-lysyl-[protein] + ATP = N(6)-biotinyl-L-lysyl-[protein] + AMP + diphosphate + H(+)</text>
        <dbReference type="Rhea" id="RHEA:11756"/>
        <dbReference type="Rhea" id="RHEA-COMP:9752"/>
        <dbReference type="Rhea" id="RHEA-COMP:10505"/>
        <dbReference type="ChEBI" id="CHEBI:15378"/>
        <dbReference type="ChEBI" id="CHEBI:29969"/>
        <dbReference type="ChEBI" id="CHEBI:30616"/>
        <dbReference type="ChEBI" id="CHEBI:33019"/>
        <dbReference type="ChEBI" id="CHEBI:57586"/>
        <dbReference type="ChEBI" id="CHEBI:83144"/>
        <dbReference type="ChEBI" id="CHEBI:456215"/>
        <dbReference type="EC" id="6.3.4.15"/>
    </reaction>
</comment>
<dbReference type="AlphaFoldDB" id="A0A1H7REH4"/>
<keyword evidence="3" id="KW-0067">ATP-binding</keyword>
<accession>A0A1H7REH4</accession>
<name>A0A1H7REH4_9GAMM</name>
<evidence type="ECO:0000256" key="1">
    <source>
        <dbReference type="ARBA" id="ARBA00022598"/>
    </source>
</evidence>
<evidence type="ECO:0000256" key="6">
    <source>
        <dbReference type="ARBA" id="ARBA00047846"/>
    </source>
</evidence>
<dbReference type="PANTHER" id="PTHR12835:SF5">
    <property type="entry name" value="BIOTIN--PROTEIN LIGASE"/>
    <property type="match status" value="1"/>
</dbReference>
<keyword evidence="4" id="KW-0092">Biotin</keyword>
<sequence>MRQASLPDHRPIFPDGLLTVLARGPQTSPRALAQALGVPEATVRQGLNTLRDLGLILHEDADGLIHLDARLDVLDERGIQAGFDDPESAPLIQVLEQVDSTSAWLDRARQQGARGPLACCADVQTAGRGRRGRQWLMPPCAGLALSLLWDTASWPGPDSTVTLATGAALVQCLESLGAQGLGLKWPNDIQMGGLKLGGILVEGRLNRGEGGALILGVGLNLRLPGDLPIDQPYADLHRAGLDPLPDRSWLAGRLLQALIRMLETYPEPGFEAWQALWQDRDVCRGRAVTLAGDPAIEGIAQGVDAAGRLCVETAGGKHWVEAGEVSLRVGA</sequence>
<dbReference type="GO" id="GO:0006355">
    <property type="term" value="P:regulation of DNA-templated transcription"/>
    <property type="evidence" value="ECO:0007669"/>
    <property type="project" value="InterPro"/>
</dbReference>
<dbReference type="OrthoDB" id="9807064at2"/>
<dbReference type="RefSeq" id="WP_090255577.1">
    <property type="nucleotide sequence ID" value="NZ_FOAA01000022.1"/>
</dbReference>
<dbReference type="InterPro" id="IPR008988">
    <property type="entry name" value="Transcriptional_repressor_C"/>
</dbReference>
<dbReference type="InterPro" id="IPR004408">
    <property type="entry name" value="Biotin_CoA_COase_ligase"/>
</dbReference>
<dbReference type="SUPFAM" id="SSF55681">
    <property type="entry name" value="Class II aaRS and biotin synthetases"/>
    <property type="match status" value="1"/>
</dbReference>
<dbReference type="GO" id="GO:0005737">
    <property type="term" value="C:cytoplasm"/>
    <property type="evidence" value="ECO:0007669"/>
    <property type="project" value="TreeGrafter"/>
</dbReference>
<evidence type="ECO:0000259" key="7">
    <source>
        <dbReference type="PROSITE" id="PS51733"/>
    </source>
</evidence>
<dbReference type="GO" id="GO:0005524">
    <property type="term" value="F:ATP binding"/>
    <property type="evidence" value="ECO:0007669"/>
    <property type="project" value="UniProtKB-KW"/>
</dbReference>
<dbReference type="InterPro" id="IPR036390">
    <property type="entry name" value="WH_DNA-bd_sf"/>
</dbReference>
<dbReference type="Gene3D" id="2.30.30.100">
    <property type="match status" value="1"/>
</dbReference>
<dbReference type="EMBL" id="FOAA01000022">
    <property type="protein sequence ID" value="SEL58583.1"/>
    <property type="molecule type" value="Genomic_DNA"/>
</dbReference>
<proteinExistence type="predicted"/>
<dbReference type="InterPro" id="IPR003142">
    <property type="entry name" value="BPL_C"/>
</dbReference>
<dbReference type="STRING" id="1396821.SAMN05444515_12233"/>
<dbReference type="InterPro" id="IPR045864">
    <property type="entry name" value="aa-tRNA-synth_II/BPL/LPL"/>
</dbReference>
<evidence type="ECO:0000256" key="2">
    <source>
        <dbReference type="ARBA" id="ARBA00022741"/>
    </source>
</evidence>
<dbReference type="Pfam" id="PF09339">
    <property type="entry name" value="HTH_IclR"/>
    <property type="match status" value="1"/>
</dbReference>
<dbReference type="PANTHER" id="PTHR12835">
    <property type="entry name" value="BIOTIN PROTEIN LIGASE"/>
    <property type="match status" value="1"/>
</dbReference>
<dbReference type="SUPFAM" id="SSF46785">
    <property type="entry name" value="Winged helix' DNA-binding domain"/>
    <property type="match status" value="1"/>
</dbReference>
<dbReference type="Gene3D" id="3.30.930.10">
    <property type="entry name" value="Bira Bifunctional Protein, Domain 2"/>
    <property type="match status" value="1"/>
</dbReference>
<keyword evidence="9" id="KW-1185">Reference proteome</keyword>
<dbReference type="InterPro" id="IPR004143">
    <property type="entry name" value="BPL_LPL_catalytic"/>
</dbReference>
<dbReference type="Pfam" id="PF03099">
    <property type="entry name" value="BPL_LplA_LipB"/>
    <property type="match status" value="1"/>
</dbReference>
<protein>
    <recommendedName>
        <fullName evidence="5">biotin--[biotin carboxyl-carrier protein] ligase</fullName>
        <ecNumber evidence="5">6.3.4.15</ecNumber>
    </recommendedName>
</protein>
<dbReference type="Pfam" id="PF02237">
    <property type="entry name" value="BPL_C"/>
    <property type="match status" value="1"/>
</dbReference>
<dbReference type="InterPro" id="IPR005471">
    <property type="entry name" value="Tscrpt_reg_IclR_N"/>
</dbReference>
<organism evidence="8 9">
    <name type="scientific">Ectothiorhodospira marina</name>
    <dbReference type="NCBI Taxonomy" id="1396821"/>
    <lineage>
        <taxon>Bacteria</taxon>
        <taxon>Pseudomonadati</taxon>
        <taxon>Pseudomonadota</taxon>
        <taxon>Gammaproteobacteria</taxon>
        <taxon>Chromatiales</taxon>
        <taxon>Ectothiorhodospiraceae</taxon>
        <taxon>Ectothiorhodospira</taxon>
    </lineage>
</organism>
<evidence type="ECO:0000256" key="3">
    <source>
        <dbReference type="ARBA" id="ARBA00022840"/>
    </source>
</evidence>
<keyword evidence="1 8" id="KW-0436">Ligase</keyword>
<dbReference type="NCBIfam" id="TIGR00121">
    <property type="entry name" value="birA_ligase"/>
    <property type="match status" value="1"/>
</dbReference>